<organism evidence="1">
    <name type="scientific">Cyprideis torosa</name>
    <dbReference type="NCBI Taxonomy" id="163714"/>
    <lineage>
        <taxon>Eukaryota</taxon>
        <taxon>Metazoa</taxon>
        <taxon>Ecdysozoa</taxon>
        <taxon>Arthropoda</taxon>
        <taxon>Crustacea</taxon>
        <taxon>Oligostraca</taxon>
        <taxon>Ostracoda</taxon>
        <taxon>Podocopa</taxon>
        <taxon>Podocopida</taxon>
        <taxon>Cytherocopina</taxon>
        <taxon>Cytheroidea</taxon>
        <taxon>Cytherideidae</taxon>
        <taxon>Cyprideis</taxon>
    </lineage>
</organism>
<dbReference type="OrthoDB" id="2307332at2759"/>
<evidence type="ECO:0000313" key="1">
    <source>
        <dbReference type="EMBL" id="CAD7222825.1"/>
    </source>
</evidence>
<dbReference type="EMBL" id="OB660108">
    <property type="protein sequence ID" value="CAD7222825.1"/>
    <property type="molecule type" value="Genomic_DNA"/>
</dbReference>
<dbReference type="AlphaFoldDB" id="A0A7R8ZKK2"/>
<protein>
    <submittedName>
        <fullName evidence="1">Uncharacterized protein</fullName>
    </submittedName>
</protein>
<gene>
    <name evidence="1" type="ORF">CTOB1V02_LOCUS822</name>
</gene>
<name>A0A7R8ZKK2_9CRUS</name>
<sequence>MRDSKGLMSSNKKDSSWRWLSARKGRQLAVVGRKEVDVMNPFSSSDEMWSNVHYYFSNSPVVEVPPETSLDLLRKEGWKWCASGSPGISEWETGGRADGFDPLTLLFEDWIAGAFPREMTSRTPPFINRPSEGLHVSEGKEWRKAFEGFPHPLNMGYIVAPYPYPNGMVLKSVFCRLIEGYIGVRNGTPRMLLRYTWGGTVEGITDVGKVSQMSGREGITDERKERREKVRNSIQLGKERQGCQVRLGSAFDSRDVERRCKTGSSGDGRNYEEERWPSKKRHPRSSEVSLMVRKAFESSPGDFELRRRVTAGVERAPDIPLFGGCGVSPPVVRQCRYPWTKERSTPSPGGCPLTPSIQRYSSVDPPPDAVAPTCRPLVLQSPFLSPQGRQYFSDVPLRRNSTVRRGVSLPATGSSFWRTPSSDWPMSFPSRGGSDGDVSSEAFTKTLPSLSRFINQRWTIAMLCTTSPAEIGTLGCVSLKSVVTPLSVLFQENLRRLWNCCLK</sequence>
<accession>A0A7R8ZKK2</accession>
<reference evidence="1" key="1">
    <citation type="submission" date="2020-11" db="EMBL/GenBank/DDBJ databases">
        <authorList>
            <person name="Tran Van P."/>
        </authorList>
    </citation>
    <scope>NUCLEOTIDE SEQUENCE</scope>
</reference>
<proteinExistence type="predicted"/>